<feature type="transmembrane region" description="Helical" evidence="7">
    <location>
        <begin position="49"/>
        <end position="70"/>
    </location>
</feature>
<reference evidence="9" key="1">
    <citation type="submission" date="2018-01" db="EMBL/GenBank/DDBJ databases">
        <authorList>
            <person name="Mao J.F."/>
        </authorList>
    </citation>
    <scope>NUCLEOTIDE SEQUENCE</scope>
    <source>
        <strain evidence="9">Huo1</strain>
        <tissue evidence="9">Leaf</tissue>
    </source>
</reference>
<feature type="domain" description="Amino acid transporter transmembrane" evidence="8">
    <location>
        <begin position="46"/>
        <end position="471"/>
    </location>
</feature>
<evidence type="ECO:0000259" key="8">
    <source>
        <dbReference type="Pfam" id="PF01490"/>
    </source>
</evidence>
<evidence type="ECO:0000313" key="10">
    <source>
        <dbReference type="Proteomes" id="UP000298416"/>
    </source>
</evidence>
<dbReference type="GO" id="GO:0006865">
    <property type="term" value="P:amino acid transport"/>
    <property type="evidence" value="ECO:0007669"/>
    <property type="project" value="UniProtKB-KW"/>
</dbReference>
<comment type="subcellular location">
    <subcellularLocation>
        <location evidence="1">Membrane</location>
    </subcellularLocation>
</comment>
<dbReference type="InterPro" id="IPR013057">
    <property type="entry name" value="AA_transpt_TM"/>
</dbReference>
<feature type="transmembrane region" description="Helical" evidence="7">
    <location>
        <begin position="198"/>
        <end position="222"/>
    </location>
</feature>
<dbReference type="EMBL" id="PNBA02000020">
    <property type="protein sequence ID" value="KAG6389452.1"/>
    <property type="molecule type" value="Genomic_DNA"/>
</dbReference>
<keyword evidence="6 7" id="KW-0472">Membrane</keyword>
<feature type="transmembrane region" description="Helical" evidence="7">
    <location>
        <begin position="330"/>
        <end position="351"/>
    </location>
</feature>
<dbReference type="Proteomes" id="UP000298416">
    <property type="component" value="Unassembled WGS sequence"/>
</dbReference>
<dbReference type="Pfam" id="PF01490">
    <property type="entry name" value="Aa_trans"/>
    <property type="match status" value="1"/>
</dbReference>
<evidence type="ECO:0000256" key="6">
    <source>
        <dbReference type="ARBA" id="ARBA00023136"/>
    </source>
</evidence>
<feature type="transmembrane region" description="Helical" evidence="7">
    <location>
        <begin position="393"/>
        <end position="413"/>
    </location>
</feature>
<keyword evidence="5 7" id="KW-1133">Transmembrane helix</keyword>
<keyword evidence="2" id="KW-0813">Transport</keyword>
<feature type="transmembrane region" description="Helical" evidence="7">
    <location>
        <begin position="291"/>
        <end position="310"/>
    </location>
</feature>
<dbReference type="AlphaFoldDB" id="A0A8X8W6Y2"/>
<keyword evidence="3 7" id="KW-0812">Transmembrane</keyword>
<accession>A0A8X8W6Y2</accession>
<name>A0A8X8W6Y2_SALSN</name>
<feature type="transmembrane region" description="Helical" evidence="7">
    <location>
        <begin position="76"/>
        <end position="99"/>
    </location>
</feature>
<keyword evidence="10" id="KW-1185">Reference proteome</keyword>
<keyword evidence="4" id="KW-0029">Amino-acid transport</keyword>
<reference evidence="9" key="2">
    <citation type="submission" date="2020-08" db="EMBL/GenBank/DDBJ databases">
        <title>Plant Genome Project.</title>
        <authorList>
            <person name="Zhang R.-G."/>
        </authorList>
    </citation>
    <scope>NUCLEOTIDE SEQUENCE</scope>
    <source>
        <strain evidence="9">Huo1</strain>
        <tissue evidence="9">Leaf</tissue>
    </source>
</reference>
<gene>
    <name evidence="9" type="ORF">SASPL_150920</name>
</gene>
<dbReference type="PANTHER" id="PTHR48017">
    <property type="entry name" value="OS05G0424000 PROTEIN-RELATED"/>
    <property type="match status" value="1"/>
</dbReference>
<sequence length="492" mass="54413">MQYLMQKFIMQGFGDQIFQVESSESGLGIQKDGNKEFDDDGKPKRTGNVWTASAHIITGIIGSGVLSLAWGVAQLGWIIGVATLVIFSGITIYTSSLLADCYRSPLTGKRNYTYKEVVKNNLGRVMYMFCATVQYVNLMGMVVGYTITASISMAAIQKSDCFHSRGHEASCSVSHNPYMIGMGVLEIFLSQIPNFHKLSMLSVVAAVMSFAYASIGAGLAFAKVVSGHGGRTLLTGVEIGAGLTAAEKIWRMFRAFGDIAFAYTYSQILVEIQDTLKESPPENQVMKKANLVAVATTTAFYMMCGCFGYAAFGTDAPGNLLTGFGFYEPFWLVDIANACIVLHLIGAYQVFAQPIYSVVESWARRKWPESEVVTREYTISLDKKQRLVISLNLFRLIWRSLFVIFATFIALLMPFFNDVLALLGALGYWPLTVYFPIEMYIAKNRVGRWTRRWLGLQLINSMCFLVAVAATCGSLQGLGKALMTYEPFKVKD</sequence>
<dbReference type="GO" id="GO:0016020">
    <property type="term" value="C:membrane"/>
    <property type="evidence" value="ECO:0007669"/>
    <property type="project" value="UniProtKB-SubCell"/>
</dbReference>
<feature type="transmembrane region" description="Helical" evidence="7">
    <location>
        <begin position="125"/>
        <end position="147"/>
    </location>
</feature>
<evidence type="ECO:0000313" key="9">
    <source>
        <dbReference type="EMBL" id="KAG6389452.1"/>
    </source>
</evidence>
<proteinExistence type="predicted"/>
<evidence type="ECO:0000256" key="5">
    <source>
        <dbReference type="ARBA" id="ARBA00022989"/>
    </source>
</evidence>
<protein>
    <recommendedName>
        <fullName evidence="8">Amino acid transporter transmembrane domain-containing protein</fullName>
    </recommendedName>
</protein>
<evidence type="ECO:0000256" key="7">
    <source>
        <dbReference type="SAM" id="Phobius"/>
    </source>
</evidence>
<evidence type="ECO:0000256" key="1">
    <source>
        <dbReference type="ARBA" id="ARBA00004370"/>
    </source>
</evidence>
<evidence type="ECO:0000256" key="3">
    <source>
        <dbReference type="ARBA" id="ARBA00022692"/>
    </source>
</evidence>
<feature type="transmembrane region" description="Helical" evidence="7">
    <location>
        <begin position="458"/>
        <end position="478"/>
    </location>
</feature>
<comment type="caution">
    <text evidence="9">The sequence shown here is derived from an EMBL/GenBank/DDBJ whole genome shotgun (WGS) entry which is preliminary data.</text>
</comment>
<feature type="transmembrane region" description="Helical" evidence="7">
    <location>
        <begin position="419"/>
        <end position="437"/>
    </location>
</feature>
<evidence type="ECO:0000256" key="2">
    <source>
        <dbReference type="ARBA" id="ARBA00022448"/>
    </source>
</evidence>
<organism evidence="9">
    <name type="scientific">Salvia splendens</name>
    <name type="common">Scarlet sage</name>
    <dbReference type="NCBI Taxonomy" id="180675"/>
    <lineage>
        <taxon>Eukaryota</taxon>
        <taxon>Viridiplantae</taxon>
        <taxon>Streptophyta</taxon>
        <taxon>Embryophyta</taxon>
        <taxon>Tracheophyta</taxon>
        <taxon>Spermatophyta</taxon>
        <taxon>Magnoliopsida</taxon>
        <taxon>eudicotyledons</taxon>
        <taxon>Gunneridae</taxon>
        <taxon>Pentapetalae</taxon>
        <taxon>asterids</taxon>
        <taxon>lamiids</taxon>
        <taxon>Lamiales</taxon>
        <taxon>Lamiaceae</taxon>
        <taxon>Nepetoideae</taxon>
        <taxon>Mentheae</taxon>
        <taxon>Salviinae</taxon>
        <taxon>Salvia</taxon>
        <taxon>Salvia subgen. Calosphace</taxon>
        <taxon>core Calosphace</taxon>
    </lineage>
</organism>
<evidence type="ECO:0000256" key="4">
    <source>
        <dbReference type="ARBA" id="ARBA00022970"/>
    </source>
</evidence>